<dbReference type="InterPro" id="IPR003795">
    <property type="entry name" value="DUF192"/>
</dbReference>
<dbReference type="AlphaFoldDB" id="A0A6J6KR93"/>
<gene>
    <name evidence="1" type="ORF">UFOPK2166_00798</name>
</gene>
<dbReference type="InterPro" id="IPR038695">
    <property type="entry name" value="Saro_0823-like_sf"/>
</dbReference>
<sequence length="118" mass="12901">MNTLSSLPSAWLVSDGRVLASANIADTARAKRRGLIGQQDLQTALVIAPCRWIHTVGMRFALDIAYLDAEGTVIKVHRVNKNRVPLPVFSARTVIEAKAGSFERWGLQLGATVEMRTS</sequence>
<dbReference type="EMBL" id="CAEZWB010000097">
    <property type="protein sequence ID" value="CAB4650734.1"/>
    <property type="molecule type" value="Genomic_DNA"/>
</dbReference>
<accession>A0A6J6KR93</accession>
<dbReference type="Gene3D" id="2.60.120.1140">
    <property type="entry name" value="Protein of unknown function DUF192"/>
    <property type="match status" value="1"/>
</dbReference>
<reference evidence="1" key="1">
    <citation type="submission" date="2020-05" db="EMBL/GenBank/DDBJ databases">
        <authorList>
            <person name="Chiriac C."/>
            <person name="Salcher M."/>
            <person name="Ghai R."/>
            <person name="Kavagutti S V."/>
        </authorList>
    </citation>
    <scope>NUCLEOTIDE SEQUENCE</scope>
</reference>
<name>A0A6J6KR93_9ZZZZ</name>
<protein>
    <submittedName>
        <fullName evidence="1">Unannotated protein</fullName>
    </submittedName>
</protein>
<dbReference type="Pfam" id="PF02643">
    <property type="entry name" value="DUF192"/>
    <property type="match status" value="1"/>
</dbReference>
<organism evidence="1">
    <name type="scientific">freshwater metagenome</name>
    <dbReference type="NCBI Taxonomy" id="449393"/>
    <lineage>
        <taxon>unclassified sequences</taxon>
        <taxon>metagenomes</taxon>
        <taxon>ecological metagenomes</taxon>
    </lineage>
</organism>
<evidence type="ECO:0000313" key="1">
    <source>
        <dbReference type="EMBL" id="CAB4650734.1"/>
    </source>
</evidence>
<proteinExistence type="predicted"/>